<dbReference type="AlphaFoldDB" id="A0A0A9BPT4"/>
<sequence>MFLSSNLFVASTSSASVKIENAEPCFKLISCSSSIPPCFWKYFCLIFANFFLSRIRHVQVMAMTTITTPTLGPTTSTTVLECDELGGFSFGHQKFPGVLMQCPGHGRGTLTTHSSISWHPLGR</sequence>
<name>A0A0A9BPT4_ARUDO</name>
<reference evidence="1" key="1">
    <citation type="submission" date="2014-09" db="EMBL/GenBank/DDBJ databases">
        <authorList>
            <person name="Magalhaes I.L.F."/>
            <person name="Oliveira U."/>
            <person name="Santos F.R."/>
            <person name="Vidigal T.H.D.A."/>
            <person name="Brescovit A.D."/>
            <person name="Santos A.J."/>
        </authorList>
    </citation>
    <scope>NUCLEOTIDE SEQUENCE</scope>
    <source>
        <tissue evidence="1">Shoot tissue taken approximately 20 cm above the soil surface</tissue>
    </source>
</reference>
<protein>
    <submittedName>
        <fullName evidence="1">Uncharacterized protein</fullName>
    </submittedName>
</protein>
<dbReference type="EMBL" id="GBRH01232499">
    <property type="protein sequence ID" value="JAD65396.1"/>
    <property type="molecule type" value="Transcribed_RNA"/>
</dbReference>
<evidence type="ECO:0000313" key="1">
    <source>
        <dbReference type="EMBL" id="JAD65396.1"/>
    </source>
</evidence>
<organism evidence="1">
    <name type="scientific">Arundo donax</name>
    <name type="common">Giant reed</name>
    <name type="synonym">Donax arundinaceus</name>
    <dbReference type="NCBI Taxonomy" id="35708"/>
    <lineage>
        <taxon>Eukaryota</taxon>
        <taxon>Viridiplantae</taxon>
        <taxon>Streptophyta</taxon>
        <taxon>Embryophyta</taxon>
        <taxon>Tracheophyta</taxon>
        <taxon>Spermatophyta</taxon>
        <taxon>Magnoliopsida</taxon>
        <taxon>Liliopsida</taxon>
        <taxon>Poales</taxon>
        <taxon>Poaceae</taxon>
        <taxon>PACMAD clade</taxon>
        <taxon>Arundinoideae</taxon>
        <taxon>Arundineae</taxon>
        <taxon>Arundo</taxon>
    </lineage>
</organism>
<reference evidence="1" key="2">
    <citation type="journal article" date="2015" name="Data Brief">
        <title>Shoot transcriptome of the giant reed, Arundo donax.</title>
        <authorList>
            <person name="Barrero R.A."/>
            <person name="Guerrero F.D."/>
            <person name="Moolhuijzen P."/>
            <person name="Goolsby J.A."/>
            <person name="Tidwell J."/>
            <person name="Bellgard S.E."/>
            <person name="Bellgard M.I."/>
        </authorList>
    </citation>
    <scope>NUCLEOTIDE SEQUENCE</scope>
    <source>
        <tissue evidence="1">Shoot tissue taken approximately 20 cm above the soil surface</tissue>
    </source>
</reference>
<accession>A0A0A9BPT4</accession>
<proteinExistence type="predicted"/>